<evidence type="ECO:0000313" key="2">
    <source>
        <dbReference type="Proteomes" id="UP000003697"/>
    </source>
</evidence>
<organism evidence="1 2">
    <name type="scientific">Streptococcus vestibularis ATCC 49124</name>
    <dbReference type="NCBI Taxonomy" id="889206"/>
    <lineage>
        <taxon>Bacteria</taxon>
        <taxon>Bacillati</taxon>
        <taxon>Bacillota</taxon>
        <taxon>Bacilli</taxon>
        <taxon>Lactobacillales</taxon>
        <taxon>Streptococcaceae</taxon>
        <taxon>Streptococcus</taxon>
    </lineage>
</organism>
<proteinExistence type="predicted"/>
<name>A0ABN0CFD1_STRVE</name>
<evidence type="ECO:0000313" key="1">
    <source>
        <dbReference type="EMBL" id="EFX95553.1"/>
    </source>
</evidence>
<comment type="caution">
    <text evidence="1">The sequence shown here is derived from an EMBL/GenBank/DDBJ whole genome shotgun (WGS) entry which is preliminary data.</text>
</comment>
<dbReference type="Proteomes" id="UP000003697">
    <property type="component" value="Unassembled WGS sequence"/>
</dbReference>
<keyword evidence="2" id="KW-1185">Reference proteome</keyword>
<protein>
    <submittedName>
        <fullName evidence="1">Uncharacterized protein</fullName>
    </submittedName>
</protein>
<accession>A0ABN0CFD1</accession>
<gene>
    <name evidence="1" type="ORF">HMPREF9425_1550</name>
</gene>
<sequence>MVLTAAIGSLAVLGYGLVTGKIHLSKNKIGSFPKTFVIKASVFFVFLI</sequence>
<reference evidence="1 2" key="1">
    <citation type="submission" date="2011-01" db="EMBL/GenBank/DDBJ databases">
        <authorList>
            <person name="Muzny D."/>
            <person name="Qin X."/>
            <person name="Buhay C."/>
            <person name="Dugan-Rocha S."/>
            <person name="Ding Y."/>
            <person name="Chen G."/>
            <person name="Hawes A."/>
            <person name="Holder M."/>
            <person name="Jhangiani S."/>
            <person name="Johnson A."/>
            <person name="Khan Z."/>
            <person name="Li Z."/>
            <person name="Liu W."/>
            <person name="Liu X."/>
            <person name="Perez L."/>
            <person name="Shen H."/>
            <person name="Wang Q."/>
            <person name="Watt J."/>
            <person name="Xi L."/>
            <person name="Xin Y."/>
            <person name="Zhou J."/>
            <person name="Deng J."/>
            <person name="Jiang H."/>
            <person name="Liu Y."/>
            <person name="Qu J."/>
            <person name="Song X.-Z."/>
            <person name="Zhang L."/>
            <person name="Villasana D."/>
            <person name="Johnson A."/>
            <person name="Liu J."/>
            <person name="Liyanage D."/>
            <person name="Lorensuhewa L."/>
            <person name="Robinson T."/>
            <person name="Song A."/>
            <person name="Song B.-B."/>
            <person name="Dinh H."/>
            <person name="Thornton R."/>
            <person name="Coyle M."/>
            <person name="Francisco L."/>
            <person name="Jackson L."/>
            <person name="Javaid M."/>
            <person name="Korchina V."/>
            <person name="Kovar C."/>
            <person name="Mata R."/>
            <person name="Mathew T."/>
            <person name="Ngo R."/>
            <person name="Nguyen L."/>
            <person name="Nguyen N."/>
            <person name="Okwuonu G."/>
            <person name="Ongeri F."/>
            <person name="Pham C."/>
            <person name="Simmons D."/>
            <person name="Wilczek-Boney K."/>
            <person name="Hale W."/>
            <person name="Jakkamsetti A."/>
            <person name="Pham P."/>
            <person name="Ruth R."/>
            <person name="San Lucas F."/>
            <person name="Warren J."/>
            <person name="Zhang J."/>
            <person name="Zhao Z."/>
            <person name="Zhou C."/>
            <person name="Zhu D."/>
            <person name="Lee S."/>
            <person name="Bess C."/>
            <person name="Blankenburg K."/>
            <person name="Forbes L."/>
            <person name="Fu Q."/>
            <person name="Gubbala S."/>
            <person name="Hirani K."/>
            <person name="Jayaseelan J.C."/>
            <person name="Lara F."/>
            <person name="Munidasa M."/>
            <person name="Palculict T."/>
            <person name="Patil S."/>
            <person name="Pu L.-L."/>
            <person name="Saada N."/>
            <person name="Tang L."/>
            <person name="Weissenberger G."/>
            <person name="Zhu Y."/>
            <person name="Hemphill L."/>
            <person name="Shang Y."/>
            <person name="Youmans B."/>
            <person name="Ayvaz T."/>
            <person name="Ross M."/>
            <person name="Santibanez J."/>
            <person name="Aqrawi P."/>
            <person name="Gross S."/>
            <person name="Joshi V."/>
            <person name="Fowler G."/>
            <person name="Nazareth L."/>
            <person name="Reid J."/>
            <person name="Worley K."/>
            <person name="Petrosino J."/>
            <person name="Highlander S."/>
            <person name="Gibbs R."/>
        </authorList>
    </citation>
    <scope>NUCLEOTIDE SEQUENCE [LARGE SCALE GENOMIC DNA]</scope>
    <source>
        <strain evidence="1 2">ATCC 49124</strain>
    </source>
</reference>
<dbReference type="EMBL" id="AEVI01000072">
    <property type="protein sequence ID" value="EFX95553.1"/>
    <property type="molecule type" value="Genomic_DNA"/>
</dbReference>